<comment type="caution">
    <text evidence="1">The sequence shown here is derived from an EMBL/GenBank/DDBJ whole genome shotgun (WGS) entry which is preliminary data.</text>
</comment>
<organism evidence="1 2">
    <name type="scientific">Tanacetum coccineum</name>
    <dbReference type="NCBI Taxonomy" id="301880"/>
    <lineage>
        <taxon>Eukaryota</taxon>
        <taxon>Viridiplantae</taxon>
        <taxon>Streptophyta</taxon>
        <taxon>Embryophyta</taxon>
        <taxon>Tracheophyta</taxon>
        <taxon>Spermatophyta</taxon>
        <taxon>Magnoliopsida</taxon>
        <taxon>eudicotyledons</taxon>
        <taxon>Gunneridae</taxon>
        <taxon>Pentapetalae</taxon>
        <taxon>asterids</taxon>
        <taxon>campanulids</taxon>
        <taxon>Asterales</taxon>
        <taxon>Asteraceae</taxon>
        <taxon>Asteroideae</taxon>
        <taxon>Anthemideae</taxon>
        <taxon>Anthemidinae</taxon>
        <taxon>Tanacetum</taxon>
    </lineage>
</organism>
<evidence type="ECO:0000313" key="2">
    <source>
        <dbReference type="Proteomes" id="UP001151760"/>
    </source>
</evidence>
<name>A0ABQ5H8W3_9ASTR</name>
<gene>
    <name evidence="1" type="ORF">Tco_1058621</name>
</gene>
<keyword evidence="2" id="KW-1185">Reference proteome</keyword>
<proteinExistence type="predicted"/>
<dbReference type="Proteomes" id="UP001151760">
    <property type="component" value="Unassembled WGS sequence"/>
</dbReference>
<evidence type="ECO:0000313" key="1">
    <source>
        <dbReference type="EMBL" id="GJT84279.1"/>
    </source>
</evidence>
<accession>A0ABQ5H8W3</accession>
<protein>
    <submittedName>
        <fullName evidence="1">Uncharacterized protein</fullName>
    </submittedName>
</protein>
<dbReference type="EMBL" id="BQNB010019343">
    <property type="protein sequence ID" value="GJT84279.1"/>
    <property type="molecule type" value="Genomic_DNA"/>
</dbReference>
<reference evidence="1" key="1">
    <citation type="journal article" date="2022" name="Int. J. Mol. Sci.">
        <title>Draft Genome of Tanacetum Coccineum: Genomic Comparison of Closely Related Tanacetum-Family Plants.</title>
        <authorList>
            <person name="Yamashiro T."/>
            <person name="Shiraishi A."/>
            <person name="Nakayama K."/>
            <person name="Satake H."/>
        </authorList>
    </citation>
    <scope>NUCLEOTIDE SEQUENCE</scope>
</reference>
<sequence length="180" mass="20860">MTYPYHRFSEQVGLAGDLGSTNDVLILLVRTWTVVYWYCEDIDYFKDFENEFPVIVYKDALISEPEVSSEPTVSVHNVKKVDFDFVISFDESDDEDYTFTYDKDSFSYKLVSVNDLKSDSDNDDDKVDIKKSSRDISVEPLPDVINAFATHNLAHKRNMEDHIEQIFYMSQFSGVTGLRE</sequence>
<reference evidence="1" key="2">
    <citation type="submission" date="2022-01" db="EMBL/GenBank/DDBJ databases">
        <authorList>
            <person name="Yamashiro T."/>
            <person name="Shiraishi A."/>
            <person name="Satake H."/>
            <person name="Nakayama K."/>
        </authorList>
    </citation>
    <scope>NUCLEOTIDE SEQUENCE</scope>
</reference>